<feature type="signal peptide" evidence="2">
    <location>
        <begin position="1"/>
        <end position="17"/>
    </location>
</feature>
<feature type="compositionally biased region" description="Polar residues" evidence="1">
    <location>
        <begin position="486"/>
        <end position="500"/>
    </location>
</feature>
<feature type="domain" description="EGF-like" evidence="3">
    <location>
        <begin position="613"/>
        <end position="624"/>
    </location>
</feature>
<comment type="caution">
    <text evidence="4">The sequence shown here is derived from an EMBL/GenBank/DDBJ whole genome shotgun (WGS) entry which is preliminary data.</text>
</comment>
<organism evidence="4 5">
    <name type="scientific">Brachionus plicatilis</name>
    <name type="common">Marine rotifer</name>
    <name type="synonym">Brachionus muelleri</name>
    <dbReference type="NCBI Taxonomy" id="10195"/>
    <lineage>
        <taxon>Eukaryota</taxon>
        <taxon>Metazoa</taxon>
        <taxon>Spiralia</taxon>
        <taxon>Gnathifera</taxon>
        <taxon>Rotifera</taxon>
        <taxon>Eurotatoria</taxon>
        <taxon>Monogononta</taxon>
        <taxon>Pseudotrocha</taxon>
        <taxon>Ploima</taxon>
        <taxon>Brachionidae</taxon>
        <taxon>Brachionus</taxon>
    </lineage>
</organism>
<keyword evidence="5" id="KW-1185">Reference proteome</keyword>
<feature type="compositionally biased region" description="Polar residues" evidence="1">
    <location>
        <begin position="296"/>
        <end position="340"/>
    </location>
</feature>
<dbReference type="OrthoDB" id="337038at2759"/>
<feature type="compositionally biased region" description="Polar residues" evidence="1">
    <location>
        <begin position="447"/>
        <end position="479"/>
    </location>
</feature>
<name>A0A3M7T781_BRAPC</name>
<evidence type="ECO:0000313" key="5">
    <source>
        <dbReference type="Proteomes" id="UP000276133"/>
    </source>
</evidence>
<dbReference type="PROSITE" id="PS00022">
    <property type="entry name" value="EGF_1"/>
    <property type="match status" value="1"/>
</dbReference>
<dbReference type="STRING" id="10195.A0A3M7T781"/>
<reference evidence="4 5" key="1">
    <citation type="journal article" date="2018" name="Sci. Rep.">
        <title>Genomic signatures of local adaptation to the degree of environmental predictability in rotifers.</title>
        <authorList>
            <person name="Franch-Gras L."/>
            <person name="Hahn C."/>
            <person name="Garcia-Roger E.M."/>
            <person name="Carmona M.J."/>
            <person name="Serra M."/>
            <person name="Gomez A."/>
        </authorList>
    </citation>
    <scope>NUCLEOTIDE SEQUENCE [LARGE SCALE GENOMIC DNA]</scope>
    <source>
        <strain evidence="4">HYR1</strain>
    </source>
</reference>
<evidence type="ECO:0000256" key="2">
    <source>
        <dbReference type="SAM" id="SignalP"/>
    </source>
</evidence>
<proteinExistence type="predicted"/>
<feature type="region of interest" description="Disordered" evidence="1">
    <location>
        <begin position="296"/>
        <end position="352"/>
    </location>
</feature>
<dbReference type="EMBL" id="REGN01000173">
    <property type="protein sequence ID" value="RNA43892.1"/>
    <property type="molecule type" value="Genomic_DNA"/>
</dbReference>
<gene>
    <name evidence="4" type="ORF">BpHYR1_026150</name>
</gene>
<evidence type="ECO:0000259" key="3">
    <source>
        <dbReference type="PROSITE" id="PS00022"/>
    </source>
</evidence>
<sequence length="657" mass="71824">MFFKVLLLLALWSQSKSDCVVKECLNGGFFNQDLCQCECISNFLFPSYFGYSGNFCEKIDCSTQAASCGITLTPDLCSIAEIGNYCPLMCSPEVCKCGFYGCINNGTFDQQNCICECPERFEGSICENSKKCSKSCENLGLINEDTCECDCFPNFTGEKCENLSCDIPDSSICVPYTTDFCSIKEIEFYCPHLCLKCPDIPANKTCVENFECLNSGKWNSDTCECECLSSTKGKKCETFICEQDPINTCDNADKCFVKEIQDYCPILCGKCDSVHNNTQTDPFNTEKYSVSDAFTPSEASQANNTPLETNTNTQTGDFSRPSNQNAGGTTGNTESFTQISELPGTNDDSSSLNMVTELDQKSTDQSITSTDQNQSSKIDIDLSTFIDETKLPNTDQNYQSSVPFTDDSKISFFSTDVTLPSGINQRTSIDQTSDVSGQDTTKDSTESENTSKVPEASDSVQSTIVASISSESGQNPTELSSDKLTDSSVSDLETKIPTSTDKIDSTIEASDSVQSTIVASISSESGQNPTELSSDKLTDFTVSEFEQKTSDNWDMLNTELSSGLFSELSTNDEFFSQSDSETDFTEENGLTTSNSCNIKCGSSGILVNENCSCECLPFYTGKFCENPLCDKDPELCAGQNCKFPLVEQFCPKLCNKC</sequence>
<evidence type="ECO:0000313" key="4">
    <source>
        <dbReference type="EMBL" id="RNA43892.1"/>
    </source>
</evidence>
<dbReference type="InterPro" id="IPR000742">
    <property type="entry name" value="EGF"/>
</dbReference>
<evidence type="ECO:0000256" key="1">
    <source>
        <dbReference type="SAM" id="MobiDB-lite"/>
    </source>
</evidence>
<accession>A0A3M7T781</accession>
<feature type="chain" id="PRO_5018246222" evidence="2">
    <location>
        <begin position="18"/>
        <end position="657"/>
    </location>
</feature>
<dbReference type="Proteomes" id="UP000276133">
    <property type="component" value="Unassembled WGS sequence"/>
</dbReference>
<keyword evidence="2" id="KW-0732">Signal</keyword>
<feature type="region of interest" description="Disordered" evidence="1">
    <location>
        <begin position="420"/>
        <end position="503"/>
    </location>
</feature>
<dbReference type="AlphaFoldDB" id="A0A3M7T781"/>
<feature type="compositionally biased region" description="Polar residues" evidence="1">
    <location>
        <begin position="420"/>
        <end position="439"/>
    </location>
</feature>
<protein>
    <submittedName>
        <fullName evidence="4">von Willebrand factor D and EGF domain-containing isoform X2</fullName>
    </submittedName>
</protein>